<sequence>MRGGPQVTGAVPGPEPSGRRAPRRAGLPHAVPGALPASARVCLQADAPGQVLEVRSPRPRRSVRPETRGRHRVQPPCGAAPGAGRPGRTARPGRRVRAAVTRSPRPRPGRCGRASAGHPECREVEDEMDTSVTARTGGLRARRAARGSVTEGAARAGLTARGVIYLLVGVLALRIAFGDGSRQADRSGALAEIAEGPFGRVLLWALGAGLAGMAVWRLSEAVFGSIGPDGHKPRKRLLAVVRCVFYVFVAYSVLAFAAGSGGGSRSSDEQSKDVTARALHLPAGQWLVGVAGAGIVVAGVWIGAQALRRTFRDKLKLGEMPSRVRRAVDVAGVAGGAARGLVFAAVGAFAVRAAVAYRPEKAKGVDDTLRSFAGTPAGPWLLALVAAGLVLFGVFSFALARWRRV</sequence>
<reference evidence="4" key="1">
    <citation type="journal article" date="2014" name="Int. J. Syst. Evol. Microbiol.">
        <title>Complete genome sequence of Corynebacterium casei LMG S-19264T (=DSM 44701T), isolated from a smear-ripened cheese.</title>
        <authorList>
            <consortium name="US DOE Joint Genome Institute (JGI-PGF)"/>
            <person name="Walter F."/>
            <person name="Albersmeier A."/>
            <person name="Kalinowski J."/>
            <person name="Ruckert C."/>
        </authorList>
    </citation>
    <scope>NUCLEOTIDE SEQUENCE</scope>
    <source>
        <strain evidence="4">JCM 5016</strain>
    </source>
</reference>
<organism evidence="4 5">
    <name type="scientific">Streptomyces echinoruber</name>
    <dbReference type="NCBI Taxonomy" id="68898"/>
    <lineage>
        <taxon>Bacteria</taxon>
        <taxon>Bacillati</taxon>
        <taxon>Actinomycetota</taxon>
        <taxon>Actinomycetes</taxon>
        <taxon>Kitasatosporales</taxon>
        <taxon>Streptomycetaceae</taxon>
        <taxon>Streptomyces</taxon>
    </lineage>
</organism>
<comment type="caution">
    <text evidence="4">The sequence shown here is derived from an EMBL/GenBank/DDBJ whole genome shotgun (WGS) entry which is preliminary data.</text>
</comment>
<keyword evidence="5" id="KW-1185">Reference proteome</keyword>
<feature type="compositionally biased region" description="Low complexity" evidence="1">
    <location>
        <begin position="75"/>
        <end position="90"/>
    </location>
</feature>
<evidence type="ECO:0000313" key="5">
    <source>
        <dbReference type="Proteomes" id="UP000623010"/>
    </source>
</evidence>
<evidence type="ECO:0000313" key="4">
    <source>
        <dbReference type="EMBL" id="GGZ96841.1"/>
    </source>
</evidence>
<name>A0A918VGE1_9ACTN</name>
<dbReference type="Proteomes" id="UP000623010">
    <property type="component" value="Unassembled WGS sequence"/>
</dbReference>
<dbReference type="InterPro" id="IPR009597">
    <property type="entry name" value="DUF1206"/>
</dbReference>
<feature type="domain" description="DUF1206" evidence="3">
    <location>
        <begin position="240"/>
        <end position="309"/>
    </location>
</feature>
<reference evidence="4" key="2">
    <citation type="submission" date="2020-09" db="EMBL/GenBank/DDBJ databases">
        <authorList>
            <person name="Sun Q."/>
            <person name="Ohkuma M."/>
        </authorList>
    </citation>
    <scope>NUCLEOTIDE SEQUENCE</scope>
    <source>
        <strain evidence="4">JCM 5016</strain>
    </source>
</reference>
<feature type="transmembrane region" description="Helical" evidence="2">
    <location>
        <begin position="328"/>
        <end position="357"/>
    </location>
</feature>
<feature type="transmembrane region" description="Helical" evidence="2">
    <location>
        <begin position="237"/>
        <end position="258"/>
    </location>
</feature>
<dbReference type="AlphaFoldDB" id="A0A918VGE1"/>
<feature type="domain" description="DUF1206" evidence="3">
    <location>
        <begin position="156"/>
        <end position="223"/>
    </location>
</feature>
<keyword evidence="2" id="KW-0472">Membrane</keyword>
<accession>A0A918VGE1</accession>
<evidence type="ECO:0000256" key="1">
    <source>
        <dbReference type="SAM" id="MobiDB-lite"/>
    </source>
</evidence>
<feature type="transmembrane region" description="Helical" evidence="2">
    <location>
        <begin position="197"/>
        <end position="216"/>
    </location>
</feature>
<evidence type="ECO:0000259" key="3">
    <source>
        <dbReference type="Pfam" id="PF06724"/>
    </source>
</evidence>
<proteinExistence type="predicted"/>
<dbReference type="EMBL" id="BMWH01000016">
    <property type="protein sequence ID" value="GGZ96841.1"/>
    <property type="molecule type" value="Genomic_DNA"/>
</dbReference>
<feature type="domain" description="DUF1206" evidence="3">
    <location>
        <begin position="334"/>
        <end position="403"/>
    </location>
</feature>
<feature type="region of interest" description="Disordered" evidence="1">
    <location>
        <begin position="47"/>
        <end position="130"/>
    </location>
</feature>
<feature type="transmembrane region" description="Helical" evidence="2">
    <location>
        <begin position="377"/>
        <end position="400"/>
    </location>
</feature>
<evidence type="ECO:0000256" key="2">
    <source>
        <dbReference type="SAM" id="Phobius"/>
    </source>
</evidence>
<gene>
    <name evidence="4" type="ORF">GCM10010389_40180</name>
</gene>
<feature type="transmembrane region" description="Helical" evidence="2">
    <location>
        <begin position="286"/>
        <end position="307"/>
    </location>
</feature>
<feature type="transmembrane region" description="Helical" evidence="2">
    <location>
        <begin position="158"/>
        <end position="177"/>
    </location>
</feature>
<feature type="region of interest" description="Disordered" evidence="1">
    <location>
        <begin position="1"/>
        <end position="32"/>
    </location>
</feature>
<dbReference type="Pfam" id="PF06724">
    <property type="entry name" value="DUF1206"/>
    <property type="match status" value="3"/>
</dbReference>
<keyword evidence="2" id="KW-1133">Transmembrane helix</keyword>
<protein>
    <recommendedName>
        <fullName evidence="3">DUF1206 domain-containing protein</fullName>
    </recommendedName>
</protein>
<keyword evidence="2" id="KW-0812">Transmembrane</keyword>